<dbReference type="AlphaFoldDB" id="J7F3L1"/>
<accession>J7F3L1</accession>
<dbReference type="HOGENOM" id="CLU_2349292_0_0_1"/>
<evidence type="ECO:0000313" key="1">
    <source>
        <dbReference type="EMBL" id="AEX08669.1"/>
    </source>
</evidence>
<name>J7F3L1_RHOPR</name>
<protein>
    <submittedName>
        <fullName evidence="1">Proctolin prepropeptide</fullName>
    </submittedName>
</protein>
<sequence>MATTTQSKVMSREVIVVAVLMMVLLSSSMVQSRYLPTRGADDRILRLRQLLKDLMENDLDPIMEHPAAPNGQYDPRLYKRAAPPVQWDAVGAQFAGN</sequence>
<reference evidence="1" key="1">
    <citation type="journal article" date="2011" name="Front. Endocrinol.">
        <title>The Proctolin Gene and Biological Effects of Proctolin in the Blood-Feeding Bug, Rhodnius prolixus.</title>
        <authorList>
            <person name="Orchard I."/>
            <person name="Lee D.H."/>
            <person name="da Silva R."/>
            <person name="Lange A.B."/>
        </authorList>
    </citation>
    <scope>NUCLEOTIDE SEQUENCE</scope>
    <source>
        <tissue evidence="1">Central nervous system</tissue>
    </source>
</reference>
<proteinExistence type="evidence at transcript level"/>
<organism evidence="1">
    <name type="scientific">Rhodnius prolixus</name>
    <name type="common">Triatomid bug</name>
    <dbReference type="NCBI Taxonomy" id="13249"/>
    <lineage>
        <taxon>Eukaryota</taxon>
        <taxon>Metazoa</taxon>
        <taxon>Ecdysozoa</taxon>
        <taxon>Arthropoda</taxon>
        <taxon>Hexapoda</taxon>
        <taxon>Insecta</taxon>
        <taxon>Pterygota</taxon>
        <taxon>Neoptera</taxon>
        <taxon>Paraneoptera</taxon>
        <taxon>Hemiptera</taxon>
        <taxon>Heteroptera</taxon>
        <taxon>Panheteroptera</taxon>
        <taxon>Cimicomorpha</taxon>
        <taxon>Reduviidae</taxon>
        <taxon>Triatominae</taxon>
        <taxon>Rhodnius</taxon>
    </lineage>
</organism>
<dbReference type="VEuPathDB" id="VectorBase:RPRC000390"/>
<dbReference type="EMBL" id="JN543225">
    <property type="protein sequence ID" value="AEX08669.1"/>
    <property type="molecule type" value="mRNA"/>
</dbReference>